<name>M1Z1U6_NITG3</name>
<reference evidence="17 18" key="1">
    <citation type="journal article" date="2013" name="Front. Microbiol.">
        <title>The genome of Nitrospina gracilis illuminates the metabolism and evolution of the major marine nitrite oxidizer.</title>
        <authorList>
            <person name="Luecker S."/>
            <person name="Nowka B."/>
            <person name="Rattei T."/>
            <person name="Spieck E."/>
            <person name="and Daims H."/>
        </authorList>
    </citation>
    <scope>NUCLEOTIDE SEQUENCE [LARGE SCALE GENOMIC DNA]</scope>
    <source>
        <strain evidence="17 18">3/211</strain>
    </source>
</reference>
<dbReference type="InterPro" id="IPR012910">
    <property type="entry name" value="Plug_dom"/>
</dbReference>
<evidence type="ECO:0000256" key="2">
    <source>
        <dbReference type="ARBA" id="ARBA00022448"/>
    </source>
</evidence>
<feature type="transmembrane region" description="Helical" evidence="14">
    <location>
        <begin position="30"/>
        <end position="51"/>
    </location>
</feature>
<keyword evidence="5 12" id="KW-0812">Transmembrane</keyword>
<organism evidence="17 18">
    <name type="scientific">Nitrospina gracilis (strain 3/211)</name>
    <dbReference type="NCBI Taxonomy" id="1266370"/>
    <lineage>
        <taxon>Bacteria</taxon>
        <taxon>Pseudomonadati</taxon>
        <taxon>Nitrospinota/Tectimicrobiota group</taxon>
        <taxon>Nitrospinota</taxon>
        <taxon>Nitrospinia</taxon>
        <taxon>Nitrospinales</taxon>
        <taxon>Nitrospinaceae</taxon>
        <taxon>Nitrospina</taxon>
    </lineage>
</organism>
<dbReference type="InterPro" id="IPR036942">
    <property type="entry name" value="Beta-barrel_TonB_sf"/>
</dbReference>
<keyword evidence="7" id="KW-0408">Iron</keyword>
<evidence type="ECO:0000259" key="16">
    <source>
        <dbReference type="Pfam" id="PF07715"/>
    </source>
</evidence>
<dbReference type="Gene3D" id="2.170.130.10">
    <property type="entry name" value="TonB-dependent receptor, plug domain"/>
    <property type="match status" value="1"/>
</dbReference>
<dbReference type="GO" id="GO:0009279">
    <property type="term" value="C:cell outer membrane"/>
    <property type="evidence" value="ECO:0007669"/>
    <property type="project" value="UniProtKB-SubCell"/>
</dbReference>
<protein>
    <submittedName>
        <fullName evidence="17">TonB-dependent receptor</fullName>
    </submittedName>
</protein>
<dbReference type="InterPro" id="IPR000531">
    <property type="entry name" value="Beta-barrel_TonB"/>
</dbReference>
<dbReference type="Proteomes" id="UP000011704">
    <property type="component" value="Unassembled WGS sequence"/>
</dbReference>
<dbReference type="Pfam" id="PF00593">
    <property type="entry name" value="TonB_dep_Rec_b-barrel"/>
    <property type="match status" value="1"/>
</dbReference>
<keyword evidence="4" id="KW-0410">Iron transport</keyword>
<evidence type="ECO:0000256" key="6">
    <source>
        <dbReference type="ARBA" id="ARBA00022729"/>
    </source>
</evidence>
<feature type="domain" description="TonB-dependent receptor-like beta-barrel" evidence="15">
    <location>
        <begin position="270"/>
        <end position="681"/>
    </location>
</feature>
<gene>
    <name evidence="17" type="ORF">NITGR_910029</name>
</gene>
<evidence type="ECO:0000256" key="10">
    <source>
        <dbReference type="ARBA" id="ARBA00023136"/>
    </source>
</evidence>
<comment type="caution">
    <text evidence="17">The sequence shown here is derived from an EMBL/GenBank/DDBJ whole genome shotgun (WGS) entry which is preliminary data.</text>
</comment>
<keyword evidence="8" id="KW-0406">Ion transport</keyword>
<dbReference type="InterPro" id="IPR037066">
    <property type="entry name" value="Plug_dom_sf"/>
</dbReference>
<keyword evidence="10 12" id="KW-0472">Membrane</keyword>
<comment type="subcellular location">
    <subcellularLocation>
        <location evidence="1 12">Cell outer membrane</location>
        <topology evidence="1 12">Multi-pass membrane protein</topology>
    </subcellularLocation>
</comment>
<dbReference type="GO" id="GO:0015344">
    <property type="term" value="F:siderophore uptake transmembrane transporter activity"/>
    <property type="evidence" value="ECO:0007669"/>
    <property type="project" value="TreeGrafter"/>
</dbReference>
<dbReference type="EMBL" id="CAQJ01000101">
    <property type="protein sequence ID" value="CCQ91980.1"/>
    <property type="molecule type" value="Genomic_DNA"/>
</dbReference>
<dbReference type="SUPFAM" id="SSF56935">
    <property type="entry name" value="Porins"/>
    <property type="match status" value="1"/>
</dbReference>
<dbReference type="AlphaFoldDB" id="M1Z1U6"/>
<dbReference type="FunCoup" id="M1Z1U6">
    <property type="interactions" value="51"/>
</dbReference>
<dbReference type="CDD" id="cd01347">
    <property type="entry name" value="ligand_gated_channel"/>
    <property type="match status" value="1"/>
</dbReference>
<evidence type="ECO:0000256" key="5">
    <source>
        <dbReference type="ARBA" id="ARBA00022692"/>
    </source>
</evidence>
<evidence type="ECO:0000256" key="12">
    <source>
        <dbReference type="PROSITE-ProRule" id="PRU01360"/>
    </source>
</evidence>
<keyword evidence="17" id="KW-0675">Receptor</keyword>
<evidence type="ECO:0000259" key="15">
    <source>
        <dbReference type="Pfam" id="PF00593"/>
    </source>
</evidence>
<evidence type="ECO:0000256" key="8">
    <source>
        <dbReference type="ARBA" id="ARBA00023065"/>
    </source>
</evidence>
<keyword evidence="11 12" id="KW-0998">Cell outer membrane</keyword>
<proteinExistence type="inferred from homology"/>
<dbReference type="InterPro" id="IPR039426">
    <property type="entry name" value="TonB-dep_rcpt-like"/>
</dbReference>
<evidence type="ECO:0000256" key="7">
    <source>
        <dbReference type="ARBA" id="ARBA00023004"/>
    </source>
</evidence>
<evidence type="ECO:0000256" key="4">
    <source>
        <dbReference type="ARBA" id="ARBA00022496"/>
    </source>
</evidence>
<evidence type="ECO:0000313" key="18">
    <source>
        <dbReference type="Proteomes" id="UP000011704"/>
    </source>
</evidence>
<evidence type="ECO:0000256" key="11">
    <source>
        <dbReference type="ARBA" id="ARBA00023237"/>
    </source>
</evidence>
<dbReference type="HOGENOM" id="CLU_008287_13_0_0"/>
<dbReference type="PANTHER" id="PTHR32552:SF68">
    <property type="entry name" value="FERRICHROME OUTER MEMBRANE TRANSPORTER_PHAGE RECEPTOR"/>
    <property type="match status" value="1"/>
</dbReference>
<evidence type="ECO:0000256" key="1">
    <source>
        <dbReference type="ARBA" id="ARBA00004571"/>
    </source>
</evidence>
<keyword evidence="18" id="KW-1185">Reference proteome</keyword>
<evidence type="ECO:0000256" key="9">
    <source>
        <dbReference type="ARBA" id="ARBA00023077"/>
    </source>
</evidence>
<dbReference type="Pfam" id="PF07715">
    <property type="entry name" value="Plug"/>
    <property type="match status" value="1"/>
</dbReference>
<keyword evidence="14" id="KW-1133">Transmembrane helix</keyword>
<comment type="similarity">
    <text evidence="12 13">Belongs to the TonB-dependent receptor family.</text>
</comment>
<accession>M1Z1U6</accession>
<evidence type="ECO:0000256" key="14">
    <source>
        <dbReference type="SAM" id="Phobius"/>
    </source>
</evidence>
<dbReference type="InParanoid" id="M1Z1U6"/>
<evidence type="ECO:0000256" key="13">
    <source>
        <dbReference type="RuleBase" id="RU003357"/>
    </source>
</evidence>
<keyword evidence="9 13" id="KW-0798">TonB box</keyword>
<dbReference type="STRING" id="1266370.NITGR_910029"/>
<keyword evidence="6" id="KW-0732">Signal</keyword>
<keyword evidence="3 12" id="KW-1134">Transmembrane beta strand</keyword>
<dbReference type="PANTHER" id="PTHR32552">
    <property type="entry name" value="FERRICHROME IRON RECEPTOR-RELATED"/>
    <property type="match status" value="1"/>
</dbReference>
<dbReference type="Gene3D" id="2.40.170.20">
    <property type="entry name" value="TonB-dependent receptor, beta-barrel domain"/>
    <property type="match status" value="1"/>
</dbReference>
<feature type="domain" description="TonB-dependent receptor plug" evidence="16">
    <location>
        <begin position="79"/>
        <end position="188"/>
    </location>
</feature>
<sequence>MKKNKHSAVGRGHGEFWIVAVNLSLPSTSLIVLGTGFVITAMLCLASLGWGQEVPEESSEMVVLQPIEVTATRTKKSPDDIPNSLRLIDRGAWQNHQPGATLEEFGVGAPGVFFQNRFNFAQDLRIAIRGFGARSPFGVRGIQVRVDGIPQTLPDGQTQLDSIDTSLIQRMEVLRGPSASLFGNASGGMISMTTREPQSNGLELAPRQVFGSFGYSKTEMWAGRREADFDYGVFASRLGQTGWRRHSRMENLFAQLKVNLYGGSDSDWMVLFRKFYSPLTEDPGGLTLQQAEANPRQGAPRNLLFNAGEEVDQEQLAVRYRKLPTAQDEWTVTAHLLRRDFENRLPFTSGGRVRFDRWVGGLAVQWQNDRKVADRANRFLAGIDYGIQNDDRQRFDNNNGRQGALTFDQVERVQSVGPFFRNEWKMSEKWDIVVGGRWDWLHYRVDDKFGGDGDQSGSQTLSQGSGTAGVVYHLADRHQVYANVASVFEAPTTTELINNPSGAGGFNPNLQSQTSLSQELGLRGKPADWEYEVAVFYIRSWDEITPFELPAFPGRTFFRNAGKSRRLGLETRLATPMWHGLQAEAAYTYSDFEFEEFVANNVSLEGKTFPGVPVHHWEGRVSYTHPSGTFGQVRVQRVGRVFADNANTSSNAGYSLGQLLLGWEGKWECIEASLFAGVNNLFDDRYNANVRINAAFGRFFEPGPPINVFGGLRLRILPF</sequence>
<evidence type="ECO:0000256" key="3">
    <source>
        <dbReference type="ARBA" id="ARBA00022452"/>
    </source>
</evidence>
<dbReference type="PROSITE" id="PS52016">
    <property type="entry name" value="TONB_DEPENDENT_REC_3"/>
    <property type="match status" value="1"/>
</dbReference>
<keyword evidence="2 12" id="KW-0813">Transport</keyword>
<evidence type="ECO:0000313" key="17">
    <source>
        <dbReference type="EMBL" id="CCQ91980.1"/>
    </source>
</evidence>